<name>A0ABU8EMZ6_9GAMM</name>
<dbReference type="Pfam" id="PF00440">
    <property type="entry name" value="TetR_N"/>
    <property type="match status" value="1"/>
</dbReference>
<dbReference type="InterPro" id="IPR050109">
    <property type="entry name" value="HTH-type_TetR-like_transc_reg"/>
</dbReference>
<dbReference type="InterPro" id="IPR023772">
    <property type="entry name" value="DNA-bd_HTH_TetR-type_CS"/>
</dbReference>
<comment type="caution">
    <text evidence="4">The sequence shown here is derived from an EMBL/GenBank/DDBJ whole genome shotgun (WGS) entry which is preliminary data.</text>
</comment>
<evidence type="ECO:0000313" key="4">
    <source>
        <dbReference type="EMBL" id="MEI4548294.1"/>
    </source>
</evidence>
<keyword evidence="1 2" id="KW-0238">DNA-binding</keyword>
<evidence type="ECO:0000256" key="2">
    <source>
        <dbReference type="PROSITE-ProRule" id="PRU00335"/>
    </source>
</evidence>
<feature type="DNA-binding region" description="H-T-H motif" evidence="2">
    <location>
        <begin position="26"/>
        <end position="45"/>
    </location>
</feature>
<dbReference type="EMBL" id="JBAWKS010000001">
    <property type="protein sequence ID" value="MEI4548294.1"/>
    <property type="molecule type" value="Genomic_DNA"/>
</dbReference>
<keyword evidence="5" id="KW-1185">Reference proteome</keyword>
<evidence type="ECO:0000313" key="5">
    <source>
        <dbReference type="Proteomes" id="UP001382455"/>
    </source>
</evidence>
<reference evidence="4 5" key="1">
    <citation type="submission" date="2023-12" db="EMBL/GenBank/DDBJ databases">
        <title>Friends and Foes: Symbiotic and Algicidal bacterial influence on Karenia brevis blooms.</title>
        <authorList>
            <person name="Fei C."/>
            <person name="Mohamed A.R."/>
            <person name="Booker A."/>
            <person name="Arshad M."/>
            <person name="Klass S."/>
            <person name="Ahn S."/>
            <person name="Gilbert P.M."/>
            <person name="Heil C.A."/>
            <person name="Martinez J.M."/>
            <person name="Amin S.A."/>
        </authorList>
    </citation>
    <scope>NUCLEOTIDE SEQUENCE [LARGE SCALE GENOMIC DNA]</scope>
    <source>
        <strain evidence="4 5">CE15</strain>
    </source>
</reference>
<evidence type="ECO:0000256" key="1">
    <source>
        <dbReference type="ARBA" id="ARBA00023125"/>
    </source>
</evidence>
<evidence type="ECO:0000259" key="3">
    <source>
        <dbReference type="PROSITE" id="PS50977"/>
    </source>
</evidence>
<dbReference type="RefSeq" id="WP_138634855.1">
    <property type="nucleotide sequence ID" value="NZ_JBAWKS010000001.1"/>
</dbReference>
<dbReference type="PRINTS" id="PR00455">
    <property type="entry name" value="HTHTETR"/>
</dbReference>
<organism evidence="4 5">
    <name type="scientific">Pseudoalteromonas spongiae</name>
    <dbReference type="NCBI Taxonomy" id="298657"/>
    <lineage>
        <taxon>Bacteria</taxon>
        <taxon>Pseudomonadati</taxon>
        <taxon>Pseudomonadota</taxon>
        <taxon>Gammaproteobacteria</taxon>
        <taxon>Alteromonadales</taxon>
        <taxon>Pseudoalteromonadaceae</taxon>
        <taxon>Pseudoalteromonas</taxon>
    </lineage>
</organism>
<dbReference type="PANTHER" id="PTHR30055">
    <property type="entry name" value="HTH-TYPE TRANSCRIPTIONAL REGULATOR RUTR"/>
    <property type="match status" value="1"/>
</dbReference>
<dbReference type="SUPFAM" id="SSF46689">
    <property type="entry name" value="Homeodomain-like"/>
    <property type="match status" value="1"/>
</dbReference>
<sequence length="190" mass="21431">MGNSKKQNLLDAALTLFVAQGISETSTASIAKHAGVATGTLFHHFENKKVLVEALYLSLKQELVASLQLSNAINSNEQALSVWRSVIKWGLDNPEKFSFFTIYYASPWLEMDFKQGVLNSVFYFLTEYIELQKQQGNFVALPTDFIAMHIQQSLINTVLYLSHEQANILDVEKLIDNSFNTCLFGLICRN</sequence>
<dbReference type="PROSITE" id="PS01081">
    <property type="entry name" value="HTH_TETR_1"/>
    <property type="match status" value="1"/>
</dbReference>
<proteinExistence type="predicted"/>
<gene>
    <name evidence="4" type="ORF">WAE96_01045</name>
</gene>
<dbReference type="InterPro" id="IPR001647">
    <property type="entry name" value="HTH_TetR"/>
</dbReference>
<accession>A0ABU8EMZ6</accession>
<protein>
    <submittedName>
        <fullName evidence="4">TetR/AcrR family transcriptional regulator</fullName>
    </submittedName>
</protein>
<dbReference type="Gene3D" id="1.10.357.10">
    <property type="entry name" value="Tetracycline Repressor, domain 2"/>
    <property type="match status" value="1"/>
</dbReference>
<dbReference type="InterPro" id="IPR009057">
    <property type="entry name" value="Homeodomain-like_sf"/>
</dbReference>
<dbReference type="PROSITE" id="PS50977">
    <property type="entry name" value="HTH_TETR_2"/>
    <property type="match status" value="1"/>
</dbReference>
<dbReference type="PANTHER" id="PTHR30055:SF222">
    <property type="entry name" value="REGULATORY PROTEIN"/>
    <property type="match status" value="1"/>
</dbReference>
<dbReference type="Proteomes" id="UP001382455">
    <property type="component" value="Unassembled WGS sequence"/>
</dbReference>
<feature type="domain" description="HTH tetR-type" evidence="3">
    <location>
        <begin position="3"/>
        <end position="63"/>
    </location>
</feature>